<comment type="caution">
    <text evidence="3">The sequence shown here is derived from an EMBL/GenBank/DDBJ whole genome shotgun (WGS) entry which is preliminary data.</text>
</comment>
<organism evidence="3 4">
    <name type="scientific">Streptomyces parvulus</name>
    <dbReference type="NCBI Taxonomy" id="146923"/>
    <lineage>
        <taxon>Bacteria</taxon>
        <taxon>Bacillati</taxon>
        <taxon>Actinomycetota</taxon>
        <taxon>Actinomycetes</taxon>
        <taxon>Kitasatosporales</taxon>
        <taxon>Streptomycetaceae</taxon>
        <taxon>Streptomyces</taxon>
    </lineage>
</organism>
<dbReference type="EMBL" id="JAYMRR010000004">
    <property type="protein sequence ID" value="MFB8749148.1"/>
    <property type="molecule type" value="Genomic_DNA"/>
</dbReference>
<sequence>MSKKQWQGWGGGEQAEQHYLVQPRALAGGGDVRHISEFLRACGWREKSKSGGPLLMESPSRALRVAYDPYVIPGGWTIHGKADALNGEWSAHLGRQTPVEIIAGLTDALTRPRSAHAPNVWAPLQEQHWNTRAEGEHYVATSPDGSASLHYQHGPDGSATWWAGARDTQNNGWTASFTPNTPMQLVQAFATELANPEPVMRPRGRVPSSAQIRTWSVSVTPSQLGAWQQARITAARAATWARNSVHNAHPRTKPRPHAPAGGARTRR</sequence>
<protein>
    <submittedName>
        <fullName evidence="3">DUF317 domain-containing protein</fullName>
    </submittedName>
</protein>
<dbReference type="Pfam" id="PF03771">
    <property type="entry name" value="SPDY"/>
    <property type="match status" value="2"/>
</dbReference>
<feature type="domain" description="DUF317" evidence="2">
    <location>
        <begin position="57"/>
        <end position="114"/>
    </location>
</feature>
<name>A0ABV5D8V6_9ACTN</name>
<evidence type="ECO:0000256" key="1">
    <source>
        <dbReference type="SAM" id="MobiDB-lite"/>
    </source>
</evidence>
<dbReference type="InterPro" id="IPR005523">
    <property type="entry name" value="DUF317_SPDY"/>
</dbReference>
<dbReference type="Proteomes" id="UP001585018">
    <property type="component" value="Unassembled WGS sequence"/>
</dbReference>
<gene>
    <name evidence="3" type="ORF">VSS30_10090</name>
</gene>
<evidence type="ECO:0000313" key="4">
    <source>
        <dbReference type="Proteomes" id="UP001585018"/>
    </source>
</evidence>
<evidence type="ECO:0000259" key="2">
    <source>
        <dbReference type="Pfam" id="PF03771"/>
    </source>
</evidence>
<feature type="domain" description="DUF317" evidence="2">
    <location>
        <begin position="141"/>
        <end position="199"/>
    </location>
</feature>
<evidence type="ECO:0000313" key="3">
    <source>
        <dbReference type="EMBL" id="MFB8749148.1"/>
    </source>
</evidence>
<keyword evidence="4" id="KW-1185">Reference proteome</keyword>
<dbReference type="RefSeq" id="WP_376718637.1">
    <property type="nucleotide sequence ID" value="NZ_JAYMRR010000004.1"/>
</dbReference>
<proteinExistence type="predicted"/>
<reference evidence="3 4" key="1">
    <citation type="submission" date="2024-01" db="EMBL/GenBank/DDBJ databases">
        <title>Genome mining of biosynthetic gene clusters to explore secondary metabolites of Streptomyces sp.</title>
        <authorList>
            <person name="Baig A."/>
            <person name="Ajitkumar Shintre N."/>
            <person name="Kumar H."/>
            <person name="Anbarasu A."/>
            <person name="Ramaiah S."/>
        </authorList>
    </citation>
    <scope>NUCLEOTIDE SEQUENCE [LARGE SCALE GENOMIC DNA]</scope>
    <source>
        <strain evidence="3 4">A03</strain>
    </source>
</reference>
<feature type="region of interest" description="Disordered" evidence="1">
    <location>
        <begin position="242"/>
        <end position="267"/>
    </location>
</feature>
<accession>A0ABV5D8V6</accession>